<reference evidence="6" key="1">
    <citation type="submission" date="2025-08" db="UniProtKB">
        <authorList>
            <consortium name="RefSeq"/>
        </authorList>
    </citation>
    <scope>IDENTIFICATION</scope>
</reference>
<dbReference type="Gene3D" id="3.30.420.10">
    <property type="entry name" value="Ribonuclease H-like superfamily/Ribonuclease H"/>
    <property type="match status" value="1"/>
</dbReference>
<evidence type="ECO:0000256" key="2">
    <source>
        <dbReference type="ARBA" id="ARBA00022801"/>
    </source>
</evidence>
<dbReference type="InterPro" id="IPR012337">
    <property type="entry name" value="RNaseH-like_sf"/>
</dbReference>
<dbReference type="PANTHER" id="PTHR23044">
    <property type="entry name" value="3'-5' EXONUCLEASE ERI1-RELATED"/>
    <property type="match status" value="1"/>
</dbReference>
<evidence type="ECO:0000256" key="1">
    <source>
        <dbReference type="ARBA" id="ARBA00022722"/>
    </source>
</evidence>
<dbReference type="InterPro" id="IPR036397">
    <property type="entry name" value="RNaseH_sf"/>
</dbReference>
<dbReference type="KEGG" id="osn:115215138"/>
<name>A0A6P7SP36_9MOLL</name>
<dbReference type="CDD" id="cd06133">
    <property type="entry name" value="ERI-1_3'hExo_like"/>
    <property type="match status" value="1"/>
</dbReference>
<dbReference type="InterPro" id="IPR051274">
    <property type="entry name" value="3-5_Exoribonuclease"/>
</dbReference>
<feature type="domain" description="Exonuclease" evidence="4">
    <location>
        <begin position="29"/>
        <end position="213"/>
    </location>
</feature>
<evidence type="ECO:0000259" key="4">
    <source>
        <dbReference type="SMART" id="SM00479"/>
    </source>
</evidence>
<proteinExistence type="predicted"/>
<keyword evidence="1" id="KW-0540">Nuclease</keyword>
<keyword evidence="5" id="KW-1185">Reference proteome</keyword>
<dbReference type="AlphaFoldDB" id="A0A6P7SP36"/>
<evidence type="ECO:0000256" key="3">
    <source>
        <dbReference type="ARBA" id="ARBA00022839"/>
    </source>
</evidence>
<dbReference type="SUPFAM" id="SSF53098">
    <property type="entry name" value="Ribonuclease H-like"/>
    <property type="match status" value="1"/>
</dbReference>
<keyword evidence="2" id="KW-0378">Hydrolase</keyword>
<evidence type="ECO:0000313" key="6">
    <source>
        <dbReference type="RefSeq" id="XP_029640172.1"/>
    </source>
</evidence>
<dbReference type="Proteomes" id="UP000515154">
    <property type="component" value="Linkage group LG8"/>
</dbReference>
<gene>
    <name evidence="6" type="primary">LOC115215138</name>
</gene>
<dbReference type="Pfam" id="PF00929">
    <property type="entry name" value="RNase_T"/>
    <property type="match status" value="1"/>
</dbReference>
<organism evidence="5 6">
    <name type="scientific">Octopus sinensis</name>
    <name type="common">East Asian common octopus</name>
    <dbReference type="NCBI Taxonomy" id="2607531"/>
    <lineage>
        <taxon>Eukaryota</taxon>
        <taxon>Metazoa</taxon>
        <taxon>Spiralia</taxon>
        <taxon>Lophotrochozoa</taxon>
        <taxon>Mollusca</taxon>
        <taxon>Cephalopoda</taxon>
        <taxon>Coleoidea</taxon>
        <taxon>Octopodiformes</taxon>
        <taxon>Octopoda</taxon>
        <taxon>Incirrata</taxon>
        <taxon>Octopodidae</taxon>
        <taxon>Octopus</taxon>
    </lineage>
</organism>
<protein>
    <submittedName>
        <fullName evidence="6">ERI1 exoribonuclease 3-like</fullName>
    </submittedName>
</protein>
<evidence type="ECO:0000313" key="5">
    <source>
        <dbReference type="Proteomes" id="UP000515154"/>
    </source>
</evidence>
<keyword evidence="3" id="KW-0269">Exonuclease</keyword>
<accession>A0A6P7SP36</accession>
<dbReference type="InterPro" id="IPR013520">
    <property type="entry name" value="Ribonucl_H"/>
</dbReference>
<sequence>MSAAHRNALKQSVFMAKNIKSVRSVSFDYFLILDFEATCDNTRKIRPQEIIEFPVLKLNSKTLETEARFHRYVKPQVNPILTPFCTELTGIIQDMVDNQASLDEVLKDFDQWMIDNHLLQSDNSFVFVTCGDWDLKIMLPDQCNHFSLERKTYFSNWINIKKIFANSTSKWPRGLLNMLEHYRLPHIGHHHSGIDDCLNIANIFRKLMNNGYQIQRTDISHYQRT</sequence>
<dbReference type="PANTHER" id="PTHR23044:SF61">
    <property type="entry name" value="3'-5' EXORIBONUCLEASE 1-RELATED"/>
    <property type="match status" value="1"/>
</dbReference>
<dbReference type="GO" id="GO:0000175">
    <property type="term" value="F:3'-5'-RNA exonuclease activity"/>
    <property type="evidence" value="ECO:0007669"/>
    <property type="project" value="InterPro"/>
</dbReference>
<dbReference type="RefSeq" id="XP_029640172.1">
    <property type="nucleotide sequence ID" value="XM_029784312.2"/>
</dbReference>
<dbReference type="SMART" id="SM00479">
    <property type="entry name" value="EXOIII"/>
    <property type="match status" value="1"/>
</dbReference>
<dbReference type="InterPro" id="IPR047201">
    <property type="entry name" value="ERI-1_3'hExo-like"/>
</dbReference>
<dbReference type="GO" id="GO:0003676">
    <property type="term" value="F:nucleic acid binding"/>
    <property type="evidence" value="ECO:0007669"/>
    <property type="project" value="InterPro"/>
</dbReference>